<evidence type="ECO:0000313" key="9">
    <source>
        <dbReference type="EMBL" id="MEC0242885.1"/>
    </source>
</evidence>
<gene>
    <name evidence="9" type="ORF">P4H66_24030</name>
</gene>
<keyword evidence="10" id="KW-1185">Reference proteome</keyword>
<dbReference type="PANTHER" id="PTHR34220:SF7">
    <property type="entry name" value="SENSOR HISTIDINE KINASE YPDA"/>
    <property type="match status" value="1"/>
</dbReference>
<keyword evidence="6 7" id="KW-0472">Membrane</keyword>
<reference evidence="9 10" key="1">
    <citation type="submission" date="2023-03" db="EMBL/GenBank/DDBJ databases">
        <title>Bacillus Genome Sequencing.</title>
        <authorList>
            <person name="Dunlap C."/>
        </authorList>
    </citation>
    <scope>NUCLEOTIDE SEQUENCE [LARGE SCALE GENOMIC DNA]</scope>
    <source>
        <strain evidence="9 10">BD-525</strain>
    </source>
</reference>
<dbReference type="PANTHER" id="PTHR34220">
    <property type="entry name" value="SENSOR HISTIDINE KINASE YPDA"/>
    <property type="match status" value="1"/>
</dbReference>
<dbReference type="PROSITE" id="PS50885">
    <property type="entry name" value="HAMP"/>
    <property type="match status" value="1"/>
</dbReference>
<dbReference type="InterPro" id="IPR050640">
    <property type="entry name" value="Bact_2-comp_sensor_kinase"/>
</dbReference>
<dbReference type="Gene3D" id="6.10.340.10">
    <property type="match status" value="1"/>
</dbReference>
<dbReference type="SUPFAM" id="SSF55874">
    <property type="entry name" value="ATPase domain of HSP90 chaperone/DNA topoisomerase II/histidine kinase"/>
    <property type="match status" value="1"/>
</dbReference>
<comment type="subcellular location">
    <subcellularLocation>
        <location evidence="1">Cell membrane</location>
        <topology evidence="1">Multi-pass membrane protein</topology>
    </subcellularLocation>
</comment>
<evidence type="ECO:0000256" key="3">
    <source>
        <dbReference type="ARBA" id="ARBA00022553"/>
    </source>
</evidence>
<keyword evidence="2" id="KW-1003">Cell membrane</keyword>
<feature type="transmembrane region" description="Helical" evidence="7">
    <location>
        <begin position="12"/>
        <end position="30"/>
    </location>
</feature>
<evidence type="ECO:0000256" key="2">
    <source>
        <dbReference type="ARBA" id="ARBA00022475"/>
    </source>
</evidence>
<dbReference type="Pfam" id="PF06580">
    <property type="entry name" value="His_kinase"/>
    <property type="match status" value="1"/>
</dbReference>
<evidence type="ECO:0000313" key="10">
    <source>
        <dbReference type="Proteomes" id="UP001344632"/>
    </source>
</evidence>
<organism evidence="9 10">
    <name type="scientific">Paenibacillus dokdonensis</name>
    <dbReference type="NCBI Taxonomy" id="2567944"/>
    <lineage>
        <taxon>Bacteria</taxon>
        <taxon>Bacillati</taxon>
        <taxon>Bacillota</taxon>
        <taxon>Bacilli</taxon>
        <taxon>Bacillales</taxon>
        <taxon>Paenibacillaceae</taxon>
        <taxon>Paenibacillus</taxon>
    </lineage>
</organism>
<accession>A0ABU6GSZ7</accession>
<feature type="domain" description="HAMP" evidence="8">
    <location>
        <begin position="324"/>
        <end position="377"/>
    </location>
</feature>
<comment type="caution">
    <text evidence="9">The sequence shown here is derived from an EMBL/GenBank/DDBJ whole genome shotgun (WGS) entry which is preliminary data.</text>
</comment>
<evidence type="ECO:0000256" key="6">
    <source>
        <dbReference type="ARBA" id="ARBA00023136"/>
    </source>
</evidence>
<name>A0ABU6GSZ7_9BACL</name>
<evidence type="ECO:0000256" key="5">
    <source>
        <dbReference type="ARBA" id="ARBA00022777"/>
    </source>
</evidence>
<keyword evidence="5 9" id="KW-0418">Kinase</keyword>
<dbReference type="Pfam" id="PF00672">
    <property type="entry name" value="HAMP"/>
    <property type="match status" value="1"/>
</dbReference>
<dbReference type="InterPro" id="IPR010559">
    <property type="entry name" value="Sig_transdc_His_kin_internal"/>
</dbReference>
<dbReference type="CDD" id="cd06225">
    <property type="entry name" value="HAMP"/>
    <property type="match status" value="1"/>
</dbReference>
<keyword evidence="7" id="KW-1133">Transmembrane helix</keyword>
<keyword evidence="7" id="KW-0812">Transmembrane</keyword>
<evidence type="ECO:0000256" key="1">
    <source>
        <dbReference type="ARBA" id="ARBA00004651"/>
    </source>
</evidence>
<evidence type="ECO:0000256" key="7">
    <source>
        <dbReference type="SAM" id="Phobius"/>
    </source>
</evidence>
<dbReference type="InterPro" id="IPR003594">
    <property type="entry name" value="HATPase_dom"/>
</dbReference>
<protein>
    <submittedName>
        <fullName evidence="9">Sensor histidine kinase</fullName>
    </submittedName>
</protein>
<proteinExistence type="predicted"/>
<dbReference type="EMBL" id="JARLKZ010000020">
    <property type="protein sequence ID" value="MEC0242885.1"/>
    <property type="molecule type" value="Genomic_DNA"/>
</dbReference>
<dbReference type="Pfam" id="PF02518">
    <property type="entry name" value="HATPase_c"/>
    <property type="match status" value="1"/>
</dbReference>
<dbReference type="InterPro" id="IPR003660">
    <property type="entry name" value="HAMP_dom"/>
</dbReference>
<dbReference type="Gene3D" id="3.30.565.10">
    <property type="entry name" value="Histidine kinase-like ATPase, C-terminal domain"/>
    <property type="match status" value="1"/>
</dbReference>
<keyword evidence="3" id="KW-0597">Phosphoprotein</keyword>
<dbReference type="RefSeq" id="WP_326090645.1">
    <property type="nucleotide sequence ID" value="NZ_JARLKZ010000020.1"/>
</dbReference>
<dbReference type="SMART" id="SM00304">
    <property type="entry name" value="HAMP"/>
    <property type="match status" value="1"/>
</dbReference>
<dbReference type="InterPro" id="IPR036890">
    <property type="entry name" value="HATPase_C_sf"/>
</dbReference>
<feature type="transmembrane region" description="Helical" evidence="7">
    <location>
        <begin position="304"/>
        <end position="323"/>
    </location>
</feature>
<evidence type="ECO:0000259" key="8">
    <source>
        <dbReference type="PROSITE" id="PS50885"/>
    </source>
</evidence>
<keyword evidence="4" id="KW-0808">Transferase</keyword>
<dbReference type="Proteomes" id="UP001344632">
    <property type="component" value="Unassembled WGS sequence"/>
</dbReference>
<dbReference type="SUPFAM" id="SSF158472">
    <property type="entry name" value="HAMP domain-like"/>
    <property type="match status" value="1"/>
</dbReference>
<evidence type="ECO:0000256" key="4">
    <source>
        <dbReference type="ARBA" id="ARBA00022679"/>
    </source>
</evidence>
<sequence>MNIHSLRFKLIVYFLILICLPLGVVSFFSYKSSTAIIENKVTESVSANLSVLEESIESVLKESRYTVTPFLINFSYRQFLQRKINLSDYSDLTKINQIMNELNSIQISGHNIYSISLYNSRNRMLLTSERTMYFYPNNEVLHMEELAARESAEPHWFLENEAGFTYMTRKANYITYPILLDPTDSSSILFVHVSENTISDYIRKINSNEKGIKTLVLTGDGRSLSQTEGSGDTPFPPVLFGEKPAFLNELKQLHETEEGSFTAKVKKKELLVVFNTSQSTGFRYLAFVPREDWNKEIINLRKDIAIVAAIAVAGMLVLAFLFMRNIYNPMFRLLSAMKQFVVKRDFTYQIEEKRKDEFGVLFEGFNTMTENLQQLVKELYEEKLMKQEFELKLMQSKINPHFLYNTLNSIYSIAKIHGVREVTDMTYALSHFFRHSLKGDDWITVKEMLDHIQYYLRIQKIRYRDKFDVLIDVEDDLMDMPVLKLLLQPLVENAIIHGIEMKKGKGNITVSGYAMGEDVIFSVSDDGLGMDTERLNEVRNHLKSGAQSTDEIFALTNVDHRIKHYYGKAYGLQIYSQPNHGTTLEVILPKPGGGSHV</sequence>
<dbReference type="GO" id="GO:0016301">
    <property type="term" value="F:kinase activity"/>
    <property type="evidence" value="ECO:0007669"/>
    <property type="project" value="UniProtKB-KW"/>
</dbReference>